<sequence length="215" mass="24768">MRFLRVGPCGRETMLEFAEFQQNALKLTDQLKRRSIPSLGCFCFFSVILPNSAAIEDTHTIKLVAYSLDSENDDDLLAYLKGITRYSAVTPKNINEFKKKVLTGIYLMMWSHYSSTVSNLMNSTLVELFQRDLQVSSPQKMSDTLFDSSLEALSQYCSFAYQNRNERIYDNLIRRLGTTVQADIHTLRLSREKQETSFYDIYKGIMRTLGLNSVF</sequence>
<proteinExistence type="predicted"/>
<name>A0A2S6EYU9_LEGPN</name>
<accession>A0A2S6EYU9</accession>
<evidence type="ECO:0000313" key="1">
    <source>
        <dbReference type="EMBL" id="PPK30335.1"/>
    </source>
</evidence>
<dbReference type="EMBL" id="PQWY01000012">
    <property type="protein sequence ID" value="PPK30335.1"/>
    <property type="molecule type" value="Genomic_DNA"/>
</dbReference>
<dbReference type="OrthoDB" id="5650295at2"/>
<comment type="caution">
    <text evidence="1">The sequence shown here is derived from an EMBL/GenBank/DDBJ whole genome shotgun (WGS) entry which is preliminary data.</text>
</comment>
<dbReference type="RefSeq" id="WP_080272157.1">
    <property type="nucleotide sequence ID" value="NZ_CP017601.1"/>
</dbReference>
<gene>
    <name evidence="1" type="ORF">C3928_08805</name>
</gene>
<evidence type="ECO:0000313" key="2">
    <source>
        <dbReference type="Proteomes" id="UP000239239"/>
    </source>
</evidence>
<organism evidence="1 2">
    <name type="scientific">Legionella pneumophila</name>
    <dbReference type="NCBI Taxonomy" id="446"/>
    <lineage>
        <taxon>Bacteria</taxon>
        <taxon>Pseudomonadati</taxon>
        <taxon>Pseudomonadota</taxon>
        <taxon>Gammaproteobacteria</taxon>
        <taxon>Legionellales</taxon>
        <taxon>Legionellaceae</taxon>
        <taxon>Legionella</taxon>
    </lineage>
</organism>
<reference evidence="1 2" key="1">
    <citation type="submission" date="2018-02" db="EMBL/GenBank/DDBJ databases">
        <title>Draft genome sequences of four Legionella pneumophila clinical strains isolated in Ontario.</title>
        <authorList>
            <person name="Fortuna A."/>
            <person name="Ramnarine R."/>
            <person name="Li A."/>
            <person name="Frantz C."/>
            <person name="Mallo G."/>
        </authorList>
    </citation>
    <scope>NUCLEOTIDE SEQUENCE [LARGE SCALE GENOMIC DNA]</scope>
    <source>
        <strain evidence="1 2">LG61</strain>
    </source>
</reference>
<protein>
    <submittedName>
        <fullName evidence="1">Uncharacterized protein</fullName>
    </submittedName>
</protein>
<dbReference type="AlphaFoldDB" id="A0A2S6EYU9"/>
<dbReference type="Proteomes" id="UP000239239">
    <property type="component" value="Unassembled WGS sequence"/>
</dbReference>